<dbReference type="PROSITE" id="PS51257">
    <property type="entry name" value="PROKAR_LIPOPROTEIN"/>
    <property type="match status" value="1"/>
</dbReference>
<dbReference type="AlphaFoldDB" id="A0AAW1RAA5"/>
<dbReference type="GO" id="GO:0050482">
    <property type="term" value="P:arachidonate secretion"/>
    <property type="evidence" value="ECO:0007669"/>
    <property type="project" value="InterPro"/>
</dbReference>
<dbReference type="InterPro" id="IPR036444">
    <property type="entry name" value="PLipase_A2_dom_sf"/>
</dbReference>
<evidence type="ECO:0008006" key="4">
    <source>
        <dbReference type="Google" id="ProtNLM"/>
    </source>
</evidence>
<dbReference type="SUPFAM" id="SSF48619">
    <property type="entry name" value="Phospholipase A2, PLA2"/>
    <property type="match status" value="1"/>
</dbReference>
<feature type="chain" id="PRO_5043799936" description="Phospholipase A2" evidence="1">
    <location>
        <begin position="31"/>
        <end position="210"/>
    </location>
</feature>
<dbReference type="EMBL" id="JALJOU010000050">
    <property type="protein sequence ID" value="KAK9830599.1"/>
    <property type="molecule type" value="Genomic_DNA"/>
</dbReference>
<evidence type="ECO:0000313" key="3">
    <source>
        <dbReference type="Proteomes" id="UP001445335"/>
    </source>
</evidence>
<evidence type="ECO:0000256" key="1">
    <source>
        <dbReference type="SAM" id="SignalP"/>
    </source>
</evidence>
<feature type="signal peptide" evidence="1">
    <location>
        <begin position="1"/>
        <end position="30"/>
    </location>
</feature>
<keyword evidence="1" id="KW-0732">Signal</keyword>
<dbReference type="Gene3D" id="1.20.90.10">
    <property type="entry name" value="Phospholipase A2 domain"/>
    <property type="match status" value="1"/>
</dbReference>
<dbReference type="Proteomes" id="UP001445335">
    <property type="component" value="Unassembled WGS sequence"/>
</dbReference>
<proteinExistence type="predicted"/>
<dbReference type="GO" id="GO:0004623">
    <property type="term" value="F:phospholipase A2 activity"/>
    <property type="evidence" value="ECO:0007669"/>
    <property type="project" value="InterPro"/>
</dbReference>
<protein>
    <recommendedName>
        <fullName evidence="4">Phospholipase A2</fullName>
    </recommendedName>
</protein>
<comment type="caution">
    <text evidence="2">The sequence shown here is derived from an EMBL/GenBank/DDBJ whole genome shotgun (WGS) entry which is preliminary data.</text>
</comment>
<evidence type="ECO:0000313" key="2">
    <source>
        <dbReference type="EMBL" id="KAK9830599.1"/>
    </source>
</evidence>
<keyword evidence="3" id="KW-1185">Reference proteome</keyword>
<accession>A0AAW1RAA5</accession>
<dbReference type="GO" id="GO:0006644">
    <property type="term" value="P:phospholipid metabolic process"/>
    <property type="evidence" value="ECO:0007669"/>
    <property type="project" value="InterPro"/>
</dbReference>
<organism evidence="2 3">
    <name type="scientific">Elliptochloris bilobata</name>
    <dbReference type="NCBI Taxonomy" id="381761"/>
    <lineage>
        <taxon>Eukaryota</taxon>
        <taxon>Viridiplantae</taxon>
        <taxon>Chlorophyta</taxon>
        <taxon>core chlorophytes</taxon>
        <taxon>Trebouxiophyceae</taxon>
        <taxon>Trebouxiophyceae incertae sedis</taxon>
        <taxon>Elliptochloris clade</taxon>
        <taxon>Elliptochloris</taxon>
    </lineage>
</organism>
<reference evidence="2 3" key="1">
    <citation type="journal article" date="2024" name="Nat. Commun.">
        <title>Phylogenomics reveals the evolutionary origins of lichenization in chlorophyte algae.</title>
        <authorList>
            <person name="Puginier C."/>
            <person name="Libourel C."/>
            <person name="Otte J."/>
            <person name="Skaloud P."/>
            <person name="Haon M."/>
            <person name="Grisel S."/>
            <person name="Petersen M."/>
            <person name="Berrin J.G."/>
            <person name="Delaux P.M."/>
            <person name="Dal Grande F."/>
            <person name="Keller J."/>
        </authorList>
    </citation>
    <scope>NUCLEOTIDE SEQUENCE [LARGE SCALE GENOMIC DNA]</scope>
    <source>
        <strain evidence="2 3">SAG 245.80</strain>
    </source>
</reference>
<gene>
    <name evidence="2" type="ORF">WJX81_003411</name>
</gene>
<sequence length="210" mass="22566">MRRRAPASAHALVPLACLCFAFLACGASQALTPCVFGPDYTGSKYSAEDCPNYSNRMITAFGAQQACFADLFNGCGTDQIVAEFPQAILSNSYLGYGVNFTPCCNNHDKCVAPAPELLPGYISQMKCGCYGTPGALKDTCDSSLRDCLKKLQCSLIPPRAFLTNEECDVNAETFYSLVRDFGAKAFTDTQKDAANYTARCLAQHAPSPAQ</sequence>
<name>A0AAW1RAA5_9CHLO</name>